<gene>
    <name evidence="2" type="ORF">DCF25_06420</name>
</gene>
<dbReference type="InterPro" id="IPR008538">
    <property type="entry name" value="Uma2"/>
</dbReference>
<dbReference type="Gene3D" id="3.90.1570.10">
    <property type="entry name" value="tt1808, chain A"/>
    <property type="match status" value="1"/>
</dbReference>
<reference evidence="3" key="1">
    <citation type="submission" date="2018-04" db="EMBL/GenBank/DDBJ databases">
        <authorList>
            <person name="Cornet L."/>
        </authorList>
    </citation>
    <scope>NUCLEOTIDE SEQUENCE [LARGE SCALE GENOMIC DNA]</scope>
</reference>
<dbReference type="SUPFAM" id="SSF52980">
    <property type="entry name" value="Restriction endonuclease-like"/>
    <property type="match status" value="1"/>
</dbReference>
<dbReference type="PANTHER" id="PTHR36558">
    <property type="entry name" value="GLR1098 PROTEIN"/>
    <property type="match status" value="1"/>
</dbReference>
<sequence length="190" mass="21647">MIASRTRGTYLTLEKYLELERDSKIKHEYIEGQAVAMAGATRAHGVIVDNLTALFVTHLRGSGCISHSGDVKVRMPEIGMFYYPDQSVTCAEEKGSAGRDFILHPKLIVEVLSKSTAEFDRNAKFEDYKTIPELEEYVLVHQKKVLVERFSRRADGFWAAQKYETGDRVEFASINLAFPIEYLYENVENL</sequence>
<dbReference type="Proteomes" id="UP000249354">
    <property type="component" value="Unassembled WGS sequence"/>
</dbReference>
<dbReference type="EMBL" id="QBMC01000028">
    <property type="protein sequence ID" value="PZO20571.1"/>
    <property type="molecule type" value="Genomic_DNA"/>
</dbReference>
<dbReference type="InterPro" id="IPR011335">
    <property type="entry name" value="Restrct_endonuc-II-like"/>
</dbReference>
<name>A0A2W4W882_9CYAN</name>
<dbReference type="InterPro" id="IPR012296">
    <property type="entry name" value="Nuclease_put_TT1808"/>
</dbReference>
<feature type="domain" description="Putative restriction endonuclease" evidence="1">
    <location>
        <begin position="13"/>
        <end position="170"/>
    </location>
</feature>
<comment type="caution">
    <text evidence="2">The sequence shown here is derived from an EMBL/GenBank/DDBJ whole genome shotgun (WGS) entry which is preliminary data.</text>
</comment>
<dbReference type="Pfam" id="PF05685">
    <property type="entry name" value="Uma2"/>
    <property type="match status" value="1"/>
</dbReference>
<dbReference type="CDD" id="cd06260">
    <property type="entry name" value="DUF820-like"/>
    <property type="match status" value="1"/>
</dbReference>
<protein>
    <recommendedName>
        <fullName evidence="1">Putative restriction endonuclease domain-containing protein</fullName>
    </recommendedName>
</protein>
<dbReference type="PANTHER" id="PTHR36558:SF1">
    <property type="entry name" value="RESTRICTION ENDONUCLEASE DOMAIN-CONTAINING PROTEIN-RELATED"/>
    <property type="match status" value="1"/>
</dbReference>
<evidence type="ECO:0000313" key="2">
    <source>
        <dbReference type="EMBL" id="PZO20571.1"/>
    </source>
</evidence>
<organism evidence="2 3">
    <name type="scientific">Leptolyngbya foveolarum</name>
    <dbReference type="NCBI Taxonomy" id="47253"/>
    <lineage>
        <taxon>Bacteria</taxon>
        <taxon>Bacillati</taxon>
        <taxon>Cyanobacteriota</taxon>
        <taxon>Cyanophyceae</taxon>
        <taxon>Leptolyngbyales</taxon>
        <taxon>Leptolyngbyaceae</taxon>
        <taxon>Leptolyngbya group</taxon>
        <taxon>Leptolyngbya</taxon>
    </lineage>
</organism>
<dbReference type="AlphaFoldDB" id="A0A2W4W882"/>
<accession>A0A2W4W882</accession>
<evidence type="ECO:0000259" key="1">
    <source>
        <dbReference type="Pfam" id="PF05685"/>
    </source>
</evidence>
<reference evidence="2 3" key="2">
    <citation type="submission" date="2018-06" db="EMBL/GenBank/DDBJ databases">
        <title>Metagenomic assembly of (sub)arctic Cyanobacteria and their associated microbiome from non-axenic cultures.</title>
        <authorList>
            <person name="Baurain D."/>
        </authorList>
    </citation>
    <scope>NUCLEOTIDE SEQUENCE [LARGE SCALE GENOMIC DNA]</scope>
    <source>
        <strain evidence="2">ULC129bin1</strain>
    </source>
</reference>
<evidence type="ECO:0000313" key="3">
    <source>
        <dbReference type="Proteomes" id="UP000249354"/>
    </source>
</evidence>
<proteinExistence type="predicted"/>